<evidence type="ECO:0000313" key="2">
    <source>
        <dbReference type="Proteomes" id="UP000245464"/>
    </source>
</evidence>
<protein>
    <submittedName>
        <fullName evidence="1">Uncharacterized protein</fullName>
    </submittedName>
</protein>
<name>A0A834VPE1_9PLEO</name>
<evidence type="ECO:0000313" key="1">
    <source>
        <dbReference type="EMBL" id="KAF7570533.1"/>
    </source>
</evidence>
<dbReference type="AlphaFoldDB" id="A0A834VPE1"/>
<comment type="caution">
    <text evidence="1">The sequence shown here is derived from an EMBL/GenBank/DDBJ whole genome shotgun (WGS) entry which is preliminary data.</text>
</comment>
<reference evidence="1" key="1">
    <citation type="journal article" date="2018" name="BMC Genomics">
        <title>Comparative genomics of the wheat fungal pathogen Pyrenophora tritici-repentis reveals chromosomal variations and genome plasticity.</title>
        <authorList>
            <person name="Moolhuijzen P."/>
            <person name="See P.T."/>
            <person name="Hane J.K."/>
            <person name="Shi G."/>
            <person name="Liu Z."/>
            <person name="Oliver R.P."/>
            <person name="Moffat C.S."/>
        </authorList>
    </citation>
    <scope>NUCLEOTIDE SEQUENCE [LARGE SCALE GENOMIC DNA]</scope>
    <source>
        <strain evidence="1">M4</strain>
    </source>
</reference>
<dbReference type="RefSeq" id="XP_065962084.1">
    <property type="nucleotide sequence ID" value="XM_066107635.1"/>
</dbReference>
<accession>A0A834VPE1</accession>
<proteinExistence type="predicted"/>
<dbReference type="Proteomes" id="UP000245464">
    <property type="component" value="Chromosome 5"/>
</dbReference>
<organism evidence="1 2">
    <name type="scientific">Pyrenophora tritici-repentis</name>
    <dbReference type="NCBI Taxonomy" id="45151"/>
    <lineage>
        <taxon>Eukaryota</taxon>
        <taxon>Fungi</taxon>
        <taxon>Dikarya</taxon>
        <taxon>Ascomycota</taxon>
        <taxon>Pezizomycotina</taxon>
        <taxon>Dothideomycetes</taxon>
        <taxon>Pleosporomycetidae</taxon>
        <taxon>Pleosporales</taxon>
        <taxon>Pleosporineae</taxon>
        <taxon>Pleosporaceae</taxon>
        <taxon>Pyrenophora</taxon>
    </lineage>
</organism>
<dbReference type="EMBL" id="NQIK02000005">
    <property type="protein sequence ID" value="KAF7570533.1"/>
    <property type="molecule type" value="Genomic_DNA"/>
</dbReference>
<sequence>MAEPSNISKLLTIFGETSKLLSELKNRQARDITISCQGDVFQTSIKYGGKSYVTGLYDHEVPHSEKIKSRDTLCDYLAIWTDKIGVTQAEFLHSKASTSGHEVKHMKVNDNRPSICHRPIKCRNCSFLDAKHPLTIRSKREWVYTVAISEARVNLRSKGIFIERIWSSLLSKCQIFWDCSKSSMQLPRDYQEKAPFATPYGGLFLRYVTVKNVTAISLAFASGRLIAITSHQSEDKTCFYDEVDSNTPCMYFPLSNDEKIEAIWIIRHKDKMINMGVQSLIVS</sequence>
<gene>
    <name evidence="1" type="ORF">PtrM4_105350</name>
</gene>
<dbReference type="KEGG" id="ptrr:90956663"/>
<dbReference type="GeneID" id="90956663"/>